<reference evidence="6 7" key="1">
    <citation type="submission" date="2017-11" db="EMBL/GenBank/DDBJ databases">
        <title>Genomic Encyclopedia of Archaeal and Bacterial Type Strains, Phase II (KMG-II): From Individual Species to Whole Genera.</title>
        <authorList>
            <person name="Goeker M."/>
        </authorList>
    </citation>
    <scope>NUCLEOTIDE SEQUENCE [LARGE SCALE GENOMIC DNA]</scope>
    <source>
        <strain evidence="6 7">DSM 25478</strain>
    </source>
</reference>
<feature type="compositionally biased region" description="Low complexity" evidence="3">
    <location>
        <begin position="155"/>
        <end position="168"/>
    </location>
</feature>
<protein>
    <submittedName>
        <fullName evidence="6">Anti-sigma-K factor rskA</fullName>
    </submittedName>
</protein>
<feature type="compositionally biased region" description="Low complexity" evidence="3">
    <location>
        <begin position="92"/>
        <end position="111"/>
    </location>
</feature>
<accession>A0A2M9D0V7</accession>
<dbReference type="AlphaFoldDB" id="A0A2M9D0V7"/>
<dbReference type="OrthoDB" id="4328740at2"/>
<comment type="caution">
    <text evidence="6">The sequence shown here is derived from an EMBL/GenBank/DDBJ whole genome shotgun (WGS) entry which is preliminary data.</text>
</comment>
<keyword evidence="2" id="KW-0804">Transcription</keyword>
<keyword evidence="4" id="KW-0812">Transmembrane</keyword>
<dbReference type="Gene3D" id="1.10.10.1320">
    <property type="entry name" value="Anti-sigma factor, zinc-finger domain"/>
    <property type="match status" value="1"/>
</dbReference>
<proteinExistence type="predicted"/>
<gene>
    <name evidence="6" type="ORF">CLV28_0949</name>
</gene>
<feature type="region of interest" description="Disordered" evidence="3">
    <location>
        <begin position="86"/>
        <end position="113"/>
    </location>
</feature>
<feature type="region of interest" description="Disordered" evidence="3">
    <location>
        <begin position="155"/>
        <end position="174"/>
    </location>
</feature>
<evidence type="ECO:0000256" key="4">
    <source>
        <dbReference type="SAM" id="Phobius"/>
    </source>
</evidence>
<dbReference type="EMBL" id="PGFE01000001">
    <property type="protein sequence ID" value="PJJ77723.1"/>
    <property type="molecule type" value="Genomic_DNA"/>
</dbReference>
<evidence type="ECO:0000313" key="7">
    <source>
        <dbReference type="Proteomes" id="UP000231693"/>
    </source>
</evidence>
<keyword evidence="4" id="KW-0472">Membrane</keyword>
<evidence type="ECO:0000313" key="6">
    <source>
        <dbReference type="EMBL" id="PJJ77723.1"/>
    </source>
</evidence>
<evidence type="ECO:0000259" key="5">
    <source>
        <dbReference type="Pfam" id="PF10099"/>
    </source>
</evidence>
<dbReference type="InterPro" id="IPR018764">
    <property type="entry name" value="RskA_C"/>
</dbReference>
<feature type="domain" description="Anti-sigma K factor RskA C-terminal" evidence="5">
    <location>
        <begin position="130"/>
        <end position="275"/>
    </location>
</feature>
<organism evidence="6 7">
    <name type="scientific">Sediminihabitans luteus</name>
    <dbReference type="NCBI Taxonomy" id="1138585"/>
    <lineage>
        <taxon>Bacteria</taxon>
        <taxon>Bacillati</taxon>
        <taxon>Actinomycetota</taxon>
        <taxon>Actinomycetes</taxon>
        <taxon>Micrococcales</taxon>
        <taxon>Cellulomonadaceae</taxon>
        <taxon>Sediminihabitans</taxon>
    </lineage>
</organism>
<dbReference type="InterPro" id="IPR041916">
    <property type="entry name" value="Anti_sigma_zinc_sf"/>
</dbReference>
<name>A0A2M9D0V7_9CELL</name>
<keyword evidence="4" id="KW-1133">Transmembrane helix</keyword>
<keyword evidence="1" id="KW-0805">Transcription regulation</keyword>
<evidence type="ECO:0000256" key="3">
    <source>
        <dbReference type="SAM" id="MobiDB-lite"/>
    </source>
</evidence>
<dbReference type="Proteomes" id="UP000231693">
    <property type="component" value="Unassembled WGS sequence"/>
</dbReference>
<feature type="transmembrane region" description="Helical" evidence="4">
    <location>
        <begin position="128"/>
        <end position="149"/>
    </location>
</feature>
<sequence length="285" mass="28599">MQHGDQHVDPEVLALLALGEPADDVADAGQRAHLAACEACRTEVAALADVAATGRSVTDDDALVDPPAGVWASIHAELGLSDAVRDLPAPATTGTTDSGTTDSGTTGSDTTAPVVPLADRRRRYSGTWLAAAAGVALVAGVAGGVLWGGRDAAPVADPSPSATSTGSPSAPPELTVATATLDPLPDWPDATGDARVEEAPDGARSVVVQMQAPPTDGGYREVWLIADDLSGLVSLGVLSGTEGTFPVPDGLDLSTYSLVDVSEEHFDGDPAHSGDSIVRGGLTGA</sequence>
<dbReference type="Pfam" id="PF10099">
    <property type="entry name" value="RskA_C"/>
    <property type="match status" value="1"/>
</dbReference>
<dbReference type="GO" id="GO:0005886">
    <property type="term" value="C:plasma membrane"/>
    <property type="evidence" value="ECO:0007669"/>
    <property type="project" value="InterPro"/>
</dbReference>
<evidence type="ECO:0000256" key="1">
    <source>
        <dbReference type="ARBA" id="ARBA00023015"/>
    </source>
</evidence>
<evidence type="ECO:0000256" key="2">
    <source>
        <dbReference type="ARBA" id="ARBA00023163"/>
    </source>
</evidence>
<keyword evidence="7" id="KW-1185">Reference proteome</keyword>